<dbReference type="Proteomes" id="UP000305948">
    <property type="component" value="Unassembled WGS sequence"/>
</dbReference>
<reference evidence="2 3" key="1">
    <citation type="journal article" date="2019" name="Nat. Ecol. Evol.">
        <title>Megaphylogeny resolves global patterns of mushroom evolution.</title>
        <authorList>
            <person name="Varga T."/>
            <person name="Krizsan K."/>
            <person name="Foldi C."/>
            <person name="Dima B."/>
            <person name="Sanchez-Garcia M."/>
            <person name="Sanchez-Ramirez S."/>
            <person name="Szollosi G.J."/>
            <person name="Szarkandi J.G."/>
            <person name="Papp V."/>
            <person name="Albert L."/>
            <person name="Andreopoulos W."/>
            <person name="Angelini C."/>
            <person name="Antonin V."/>
            <person name="Barry K.W."/>
            <person name="Bougher N.L."/>
            <person name="Buchanan P."/>
            <person name="Buyck B."/>
            <person name="Bense V."/>
            <person name="Catcheside P."/>
            <person name="Chovatia M."/>
            <person name="Cooper J."/>
            <person name="Damon W."/>
            <person name="Desjardin D."/>
            <person name="Finy P."/>
            <person name="Geml J."/>
            <person name="Haridas S."/>
            <person name="Hughes K."/>
            <person name="Justo A."/>
            <person name="Karasinski D."/>
            <person name="Kautmanova I."/>
            <person name="Kiss B."/>
            <person name="Kocsube S."/>
            <person name="Kotiranta H."/>
            <person name="LaButti K.M."/>
            <person name="Lechner B.E."/>
            <person name="Liimatainen K."/>
            <person name="Lipzen A."/>
            <person name="Lukacs Z."/>
            <person name="Mihaltcheva S."/>
            <person name="Morgado L.N."/>
            <person name="Niskanen T."/>
            <person name="Noordeloos M.E."/>
            <person name="Ohm R.A."/>
            <person name="Ortiz-Santana B."/>
            <person name="Ovrebo C."/>
            <person name="Racz N."/>
            <person name="Riley R."/>
            <person name="Savchenko A."/>
            <person name="Shiryaev A."/>
            <person name="Soop K."/>
            <person name="Spirin V."/>
            <person name="Szebenyi C."/>
            <person name="Tomsovsky M."/>
            <person name="Tulloss R.E."/>
            <person name="Uehling J."/>
            <person name="Grigoriev I.V."/>
            <person name="Vagvolgyi C."/>
            <person name="Papp T."/>
            <person name="Martin F.M."/>
            <person name="Miettinen O."/>
            <person name="Hibbett D.S."/>
            <person name="Nagy L.G."/>
        </authorList>
    </citation>
    <scope>NUCLEOTIDE SEQUENCE [LARGE SCALE GENOMIC DNA]</scope>
    <source>
        <strain evidence="2 3">OMC1185</strain>
    </source>
</reference>
<accession>A0A5C3MPB8</accession>
<keyword evidence="3" id="KW-1185">Reference proteome</keyword>
<evidence type="ECO:0000313" key="3">
    <source>
        <dbReference type="Proteomes" id="UP000305948"/>
    </source>
</evidence>
<dbReference type="EMBL" id="ML213528">
    <property type="protein sequence ID" value="TFK46593.1"/>
    <property type="molecule type" value="Genomic_DNA"/>
</dbReference>
<evidence type="ECO:0000256" key="1">
    <source>
        <dbReference type="SAM" id="MobiDB-lite"/>
    </source>
</evidence>
<feature type="region of interest" description="Disordered" evidence="1">
    <location>
        <begin position="104"/>
        <end position="132"/>
    </location>
</feature>
<dbReference type="AlphaFoldDB" id="A0A5C3MPB8"/>
<gene>
    <name evidence="2" type="ORF">OE88DRAFT_872960</name>
</gene>
<organism evidence="2 3">
    <name type="scientific">Heliocybe sulcata</name>
    <dbReference type="NCBI Taxonomy" id="5364"/>
    <lineage>
        <taxon>Eukaryota</taxon>
        <taxon>Fungi</taxon>
        <taxon>Dikarya</taxon>
        <taxon>Basidiomycota</taxon>
        <taxon>Agaricomycotina</taxon>
        <taxon>Agaricomycetes</taxon>
        <taxon>Gloeophyllales</taxon>
        <taxon>Gloeophyllaceae</taxon>
        <taxon>Heliocybe</taxon>
    </lineage>
</organism>
<protein>
    <submittedName>
        <fullName evidence="2">Uncharacterized protein</fullName>
    </submittedName>
</protein>
<sequence length="146" mass="16364">MHPYCDPSLLRSKRYSANRPDRRELLHGLGFGSAGVSDAMHMAYLLVLLEHNQALARFLLLAPFDSLLRTSESTLTFGAFYLSISFCSSLFTYQPGPFTARVADSRPEPNTMYRGPRSHLSRQLMDDASQTRSRDVLSSALATMGW</sequence>
<evidence type="ECO:0000313" key="2">
    <source>
        <dbReference type="EMBL" id="TFK46593.1"/>
    </source>
</evidence>
<name>A0A5C3MPB8_9AGAM</name>
<proteinExistence type="predicted"/>